<sequence length="155" mass="17854">MVIEEEFKKLESLKIIDDSFTRITSLEIFQKEFNRMSRMDDGLFTYDVEIPGLTSVPCNLNNDDDSKQQMTLGSETRGDDEVELANEDSDNNDEVAEIFRIDTNKDDEYCNGGNLPGAYIVGITLRYQDLEWYEALQDDKLKDEALKNKSIMENN</sequence>
<reference evidence="2" key="1">
    <citation type="journal article" date="2019" name="Sci. Rep.">
        <title>Draft genome of Tanacetum cinerariifolium, the natural source of mosquito coil.</title>
        <authorList>
            <person name="Yamashiro T."/>
            <person name="Shiraishi A."/>
            <person name="Satake H."/>
            <person name="Nakayama K."/>
        </authorList>
    </citation>
    <scope>NUCLEOTIDE SEQUENCE</scope>
</reference>
<dbReference type="AlphaFoldDB" id="A0A6L2KUH0"/>
<name>A0A6L2KUH0_TANCI</name>
<evidence type="ECO:0000313" key="2">
    <source>
        <dbReference type="EMBL" id="GEU51665.1"/>
    </source>
</evidence>
<dbReference type="EMBL" id="BKCJ010002901">
    <property type="protein sequence ID" value="GEU51665.1"/>
    <property type="molecule type" value="Genomic_DNA"/>
</dbReference>
<feature type="compositionally biased region" description="Acidic residues" evidence="1">
    <location>
        <begin position="78"/>
        <end position="90"/>
    </location>
</feature>
<gene>
    <name evidence="2" type="ORF">Tci_023643</name>
</gene>
<organism evidence="2">
    <name type="scientific">Tanacetum cinerariifolium</name>
    <name type="common">Dalmatian daisy</name>
    <name type="synonym">Chrysanthemum cinerariifolium</name>
    <dbReference type="NCBI Taxonomy" id="118510"/>
    <lineage>
        <taxon>Eukaryota</taxon>
        <taxon>Viridiplantae</taxon>
        <taxon>Streptophyta</taxon>
        <taxon>Embryophyta</taxon>
        <taxon>Tracheophyta</taxon>
        <taxon>Spermatophyta</taxon>
        <taxon>Magnoliopsida</taxon>
        <taxon>eudicotyledons</taxon>
        <taxon>Gunneridae</taxon>
        <taxon>Pentapetalae</taxon>
        <taxon>asterids</taxon>
        <taxon>campanulids</taxon>
        <taxon>Asterales</taxon>
        <taxon>Asteraceae</taxon>
        <taxon>Asteroideae</taxon>
        <taxon>Anthemideae</taxon>
        <taxon>Anthemidinae</taxon>
        <taxon>Tanacetum</taxon>
    </lineage>
</organism>
<proteinExistence type="predicted"/>
<accession>A0A6L2KUH0</accession>
<protein>
    <submittedName>
        <fullName evidence="2">Uncharacterized protein</fullName>
    </submittedName>
</protein>
<feature type="region of interest" description="Disordered" evidence="1">
    <location>
        <begin position="60"/>
        <end position="90"/>
    </location>
</feature>
<evidence type="ECO:0000256" key="1">
    <source>
        <dbReference type="SAM" id="MobiDB-lite"/>
    </source>
</evidence>
<comment type="caution">
    <text evidence="2">The sequence shown here is derived from an EMBL/GenBank/DDBJ whole genome shotgun (WGS) entry which is preliminary data.</text>
</comment>